<keyword evidence="3 8" id="KW-0238">DNA-binding</keyword>
<dbReference type="PROSITE" id="PS00622">
    <property type="entry name" value="HTH_LUXR_1"/>
    <property type="match status" value="1"/>
</dbReference>
<dbReference type="PROSITE" id="PS50110">
    <property type="entry name" value="RESPONSE_REGULATORY"/>
    <property type="match status" value="1"/>
</dbReference>
<dbReference type="RefSeq" id="WP_203790879.1">
    <property type="nucleotide sequence ID" value="NZ_BOMV01000114.1"/>
</dbReference>
<dbReference type="GO" id="GO:0006355">
    <property type="term" value="P:regulation of DNA-templated transcription"/>
    <property type="evidence" value="ECO:0007669"/>
    <property type="project" value="InterPro"/>
</dbReference>
<name>A0A919KB64_9ACTN</name>
<accession>A0A919KB64</accession>
<feature type="domain" description="Response regulatory" evidence="7">
    <location>
        <begin position="6"/>
        <end position="136"/>
    </location>
</feature>
<reference evidence="8" key="1">
    <citation type="submission" date="2021-01" db="EMBL/GenBank/DDBJ databases">
        <title>Whole genome shotgun sequence of Actinoplanes rishiriensis NBRC 108556.</title>
        <authorList>
            <person name="Komaki H."/>
            <person name="Tamura T."/>
        </authorList>
    </citation>
    <scope>NUCLEOTIDE SEQUENCE</scope>
    <source>
        <strain evidence="8">NBRC 108556</strain>
    </source>
</reference>
<dbReference type="InterPro" id="IPR016032">
    <property type="entry name" value="Sig_transdc_resp-reg_C-effctor"/>
</dbReference>
<dbReference type="InterPro" id="IPR058245">
    <property type="entry name" value="NreC/VraR/RcsB-like_REC"/>
</dbReference>
<comment type="caution">
    <text evidence="8">The sequence shown here is derived from an EMBL/GenBank/DDBJ whole genome shotgun (WGS) entry which is preliminary data.</text>
</comment>
<dbReference type="AlphaFoldDB" id="A0A919KB64"/>
<evidence type="ECO:0000313" key="9">
    <source>
        <dbReference type="Proteomes" id="UP000636960"/>
    </source>
</evidence>
<dbReference type="InterPro" id="IPR001789">
    <property type="entry name" value="Sig_transdc_resp-reg_receiver"/>
</dbReference>
<organism evidence="8 9">
    <name type="scientific">Paractinoplanes rishiriensis</name>
    <dbReference type="NCBI Taxonomy" id="1050105"/>
    <lineage>
        <taxon>Bacteria</taxon>
        <taxon>Bacillati</taxon>
        <taxon>Actinomycetota</taxon>
        <taxon>Actinomycetes</taxon>
        <taxon>Micromonosporales</taxon>
        <taxon>Micromonosporaceae</taxon>
        <taxon>Paractinoplanes</taxon>
    </lineage>
</organism>
<dbReference type="SUPFAM" id="SSF52172">
    <property type="entry name" value="CheY-like"/>
    <property type="match status" value="1"/>
</dbReference>
<dbReference type="Gene3D" id="3.40.50.2300">
    <property type="match status" value="1"/>
</dbReference>
<evidence type="ECO:0000313" key="8">
    <source>
        <dbReference type="EMBL" id="GIF01914.1"/>
    </source>
</evidence>
<dbReference type="Pfam" id="PF00196">
    <property type="entry name" value="GerE"/>
    <property type="match status" value="1"/>
</dbReference>
<evidence type="ECO:0000256" key="1">
    <source>
        <dbReference type="ARBA" id="ARBA00022553"/>
    </source>
</evidence>
<proteinExistence type="predicted"/>
<keyword evidence="4" id="KW-0804">Transcription</keyword>
<feature type="modified residue" description="4-aspartylphosphate" evidence="5">
    <location>
        <position position="69"/>
    </location>
</feature>
<dbReference type="SUPFAM" id="SSF46894">
    <property type="entry name" value="C-terminal effector domain of the bipartite response regulators"/>
    <property type="match status" value="1"/>
</dbReference>
<protein>
    <submittedName>
        <fullName evidence="8">DNA-binding response regulator</fullName>
    </submittedName>
</protein>
<dbReference type="CDD" id="cd06170">
    <property type="entry name" value="LuxR_C_like"/>
    <property type="match status" value="1"/>
</dbReference>
<dbReference type="SMART" id="SM00421">
    <property type="entry name" value="HTH_LUXR"/>
    <property type="match status" value="1"/>
</dbReference>
<keyword evidence="1 5" id="KW-0597">Phosphoprotein</keyword>
<keyword evidence="2" id="KW-0805">Transcription regulation</keyword>
<evidence type="ECO:0000259" key="6">
    <source>
        <dbReference type="PROSITE" id="PS50043"/>
    </source>
</evidence>
<dbReference type="PANTHER" id="PTHR43214:SF24">
    <property type="entry name" value="TRANSCRIPTIONAL REGULATORY PROTEIN NARL-RELATED"/>
    <property type="match status" value="1"/>
</dbReference>
<sequence>MTDPVRVLLVDDQSIVRAGIAALLTGEPRPDPAGPDPAGPPIEVVGEASDGATALSLVRSLRPAVVLMDVRMPGTGGVEATREIRADPQCRDVAVLMLTTFDTDAEVLGALRAGADGYLLKDADPDELRSAVRAAARGEPALSPAVARQVMARAAATPAPLADPRIDRLTDREREVLAAVARGDDNATVARELRLSPETVRTYVSRILTKLGANSRAQLVAIAHRSGLNP</sequence>
<dbReference type="InterPro" id="IPR000792">
    <property type="entry name" value="Tscrpt_reg_LuxR_C"/>
</dbReference>
<feature type="domain" description="HTH luxR-type" evidence="6">
    <location>
        <begin position="162"/>
        <end position="227"/>
    </location>
</feature>
<evidence type="ECO:0000259" key="7">
    <source>
        <dbReference type="PROSITE" id="PS50110"/>
    </source>
</evidence>
<gene>
    <name evidence="8" type="ORF">Ari01nite_93780</name>
</gene>
<dbReference type="Pfam" id="PF00072">
    <property type="entry name" value="Response_reg"/>
    <property type="match status" value="1"/>
</dbReference>
<dbReference type="InterPro" id="IPR011006">
    <property type="entry name" value="CheY-like_superfamily"/>
</dbReference>
<dbReference type="PRINTS" id="PR00038">
    <property type="entry name" value="HTHLUXR"/>
</dbReference>
<evidence type="ECO:0000256" key="4">
    <source>
        <dbReference type="ARBA" id="ARBA00023163"/>
    </source>
</evidence>
<dbReference type="InterPro" id="IPR039420">
    <property type="entry name" value="WalR-like"/>
</dbReference>
<dbReference type="GO" id="GO:0000160">
    <property type="term" value="P:phosphorelay signal transduction system"/>
    <property type="evidence" value="ECO:0007669"/>
    <property type="project" value="InterPro"/>
</dbReference>
<evidence type="ECO:0000256" key="2">
    <source>
        <dbReference type="ARBA" id="ARBA00023015"/>
    </source>
</evidence>
<dbReference type="PANTHER" id="PTHR43214">
    <property type="entry name" value="TWO-COMPONENT RESPONSE REGULATOR"/>
    <property type="match status" value="1"/>
</dbReference>
<dbReference type="SMART" id="SM00448">
    <property type="entry name" value="REC"/>
    <property type="match status" value="1"/>
</dbReference>
<dbReference type="PROSITE" id="PS50043">
    <property type="entry name" value="HTH_LUXR_2"/>
    <property type="match status" value="1"/>
</dbReference>
<dbReference type="Proteomes" id="UP000636960">
    <property type="component" value="Unassembled WGS sequence"/>
</dbReference>
<dbReference type="GO" id="GO:0003677">
    <property type="term" value="F:DNA binding"/>
    <property type="evidence" value="ECO:0007669"/>
    <property type="project" value="UniProtKB-KW"/>
</dbReference>
<keyword evidence="9" id="KW-1185">Reference proteome</keyword>
<dbReference type="EMBL" id="BOMV01000114">
    <property type="protein sequence ID" value="GIF01914.1"/>
    <property type="molecule type" value="Genomic_DNA"/>
</dbReference>
<evidence type="ECO:0000256" key="3">
    <source>
        <dbReference type="ARBA" id="ARBA00023125"/>
    </source>
</evidence>
<evidence type="ECO:0000256" key="5">
    <source>
        <dbReference type="PROSITE-ProRule" id="PRU00169"/>
    </source>
</evidence>
<dbReference type="CDD" id="cd17535">
    <property type="entry name" value="REC_NarL-like"/>
    <property type="match status" value="1"/>
</dbReference>